<sequence>MAVSDLPVSDLPVSGPPVPSPAAAAPTASAALAAPARSDVLVAHQPAFLPWMGYLSRLTDVTRLVVLDQVQFTKGGWQNRNYIRGPHGSAHLLTVPVRHDFGQSLRQVHLAQDAWRARHWRALTERYGRAPYWPDWRDRLQEVYARRWEYLIDIDEALLRLLLDGFGLPVTLVRASTLPVAGRKTALLTDLCRQTGARVLRVGTGGTSYLDAALLKGAGIRVEVATYQPPPTSGGSAINPRTGRAVPLSALDALLHHGPGARDLLLSGARLHTWPEVHP</sequence>
<accession>A0A161MCE2</accession>
<comment type="caution">
    <text evidence="2">The sequence shown here is derived from an EMBL/GenBank/DDBJ whole genome shotgun (WGS) entry which is preliminary data.</text>
</comment>
<dbReference type="EMBL" id="BDCX01000011">
    <property type="protein sequence ID" value="GAT68863.1"/>
    <property type="molecule type" value="Genomic_DNA"/>
</dbReference>
<evidence type="ECO:0000256" key="1">
    <source>
        <dbReference type="SAM" id="MobiDB-lite"/>
    </source>
</evidence>
<dbReference type="InterPro" id="IPR014985">
    <property type="entry name" value="WbqC"/>
</dbReference>
<reference evidence="2 3" key="1">
    <citation type="journal article" date="2016" name="Genome Announc.">
        <title>Draft Genome Sequence of Planomonospora sphaerica JCM9374, a Rare Actinomycete.</title>
        <authorList>
            <person name="Dohra H."/>
            <person name="Suzuki T."/>
            <person name="Inoue Y."/>
            <person name="Kodani S."/>
        </authorList>
    </citation>
    <scope>NUCLEOTIDE SEQUENCE [LARGE SCALE GENOMIC DNA]</scope>
    <source>
        <strain evidence="2 3">JCM 9374</strain>
    </source>
</reference>
<gene>
    <name evidence="2" type="ORF">PS9374_04528</name>
</gene>
<name>A0A161MCE2_9ACTN</name>
<proteinExistence type="predicted"/>
<dbReference type="STRING" id="161355.PS9374_04528"/>
<feature type="region of interest" description="Disordered" evidence="1">
    <location>
        <begin position="1"/>
        <end position="20"/>
    </location>
</feature>
<dbReference type="Proteomes" id="UP000077701">
    <property type="component" value="Unassembled WGS sequence"/>
</dbReference>
<reference evidence="3" key="2">
    <citation type="submission" date="2016-04" db="EMBL/GenBank/DDBJ databases">
        <title>Planomonospora sphaerica JCM9374 whole genome shotgun sequence.</title>
        <authorList>
            <person name="Suzuki T."/>
            <person name="Dohra H."/>
            <person name="Kodani S."/>
        </authorList>
    </citation>
    <scope>NUCLEOTIDE SEQUENCE [LARGE SCALE GENOMIC DNA]</scope>
    <source>
        <strain evidence="3">JCM 9374</strain>
    </source>
</reference>
<dbReference type="Pfam" id="PF08889">
    <property type="entry name" value="WbqC"/>
    <property type="match status" value="1"/>
</dbReference>
<feature type="compositionally biased region" description="Low complexity" evidence="1">
    <location>
        <begin position="1"/>
        <end position="13"/>
    </location>
</feature>
<evidence type="ECO:0000313" key="3">
    <source>
        <dbReference type="Proteomes" id="UP000077701"/>
    </source>
</evidence>
<keyword evidence="3" id="KW-1185">Reference proteome</keyword>
<dbReference type="AlphaFoldDB" id="A0A161MCE2"/>
<dbReference type="RefSeq" id="WP_084008653.1">
    <property type="nucleotide sequence ID" value="NZ_BDCX01000011.1"/>
</dbReference>
<dbReference type="OrthoDB" id="3611744at2"/>
<evidence type="ECO:0000313" key="2">
    <source>
        <dbReference type="EMBL" id="GAT68863.1"/>
    </source>
</evidence>
<organism evidence="2 3">
    <name type="scientific">Planomonospora sphaerica</name>
    <dbReference type="NCBI Taxonomy" id="161355"/>
    <lineage>
        <taxon>Bacteria</taxon>
        <taxon>Bacillati</taxon>
        <taxon>Actinomycetota</taxon>
        <taxon>Actinomycetes</taxon>
        <taxon>Streptosporangiales</taxon>
        <taxon>Streptosporangiaceae</taxon>
        <taxon>Planomonospora</taxon>
    </lineage>
</organism>
<protein>
    <submittedName>
        <fullName evidence="2">WbqC-like protein</fullName>
    </submittedName>
</protein>